<dbReference type="GO" id="GO:0006688">
    <property type="term" value="P:glycosphingolipid biosynthetic process"/>
    <property type="evidence" value="ECO:0007669"/>
    <property type="project" value="TreeGrafter"/>
</dbReference>
<dbReference type="GO" id="GO:0000139">
    <property type="term" value="C:Golgi membrane"/>
    <property type="evidence" value="ECO:0007669"/>
    <property type="project" value="UniProtKB-SubCell"/>
</dbReference>
<dbReference type="PANTHER" id="PTHR12042">
    <property type="entry name" value="LACTOSYLCERAMIDE 4-ALPHA-GALACTOSYLTRANSFERASE ALPHA- 1,4-GALACTOSYLTRANSFERASE"/>
    <property type="match status" value="1"/>
</dbReference>
<evidence type="ECO:0000256" key="2">
    <source>
        <dbReference type="ARBA" id="ARBA00009003"/>
    </source>
</evidence>
<comment type="caution">
    <text evidence="9">The sequence shown here is derived from an EMBL/GenBank/DDBJ whole genome shotgun (WGS) entry which is preliminary data.</text>
</comment>
<keyword evidence="7" id="KW-1133">Transmembrane helix</keyword>
<dbReference type="InterPro" id="IPR029044">
    <property type="entry name" value="Nucleotide-diphossugar_trans"/>
</dbReference>
<accession>A0AA88GSA7</accession>
<proteinExistence type="inferred from homology"/>
<keyword evidence="6 7" id="KW-0472">Membrane</keyword>
<evidence type="ECO:0000259" key="8">
    <source>
        <dbReference type="Pfam" id="PF04572"/>
    </source>
</evidence>
<name>A0AA88GSA7_NAELO</name>
<dbReference type="SUPFAM" id="SSF53448">
    <property type="entry name" value="Nucleotide-diphospho-sugar transferases"/>
    <property type="match status" value="1"/>
</dbReference>
<keyword evidence="5" id="KW-0333">Golgi apparatus</keyword>
<dbReference type="InterPro" id="IPR051981">
    <property type="entry name" value="Glycosyltransf_32"/>
</dbReference>
<dbReference type="GO" id="GO:0016758">
    <property type="term" value="F:hexosyltransferase activity"/>
    <property type="evidence" value="ECO:0007669"/>
    <property type="project" value="TreeGrafter"/>
</dbReference>
<dbReference type="Gene3D" id="3.90.550.20">
    <property type="match status" value="1"/>
</dbReference>
<evidence type="ECO:0000313" key="10">
    <source>
        <dbReference type="Proteomes" id="UP000816034"/>
    </source>
</evidence>
<dbReference type="InterPro" id="IPR007577">
    <property type="entry name" value="GlycoTrfase_DXD_sugar-bd_CS"/>
</dbReference>
<evidence type="ECO:0000256" key="3">
    <source>
        <dbReference type="ARBA" id="ARBA00022676"/>
    </source>
</evidence>
<evidence type="ECO:0000256" key="1">
    <source>
        <dbReference type="ARBA" id="ARBA00004323"/>
    </source>
</evidence>
<evidence type="ECO:0000313" key="9">
    <source>
        <dbReference type="EMBL" id="KAG2383558.1"/>
    </source>
</evidence>
<dbReference type="EMBL" id="PYSW02000020">
    <property type="protein sequence ID" value="KAG2383558.1"/>
    <property type="molecule type" value="Genomic_DNA"/>
</dbReference>
<dbReference type="AlphaFoldDB" id="A0AA88GSA7"/>
<keyword evidence="4" id="KW-0808">Transferase</keyword>
<comment type="similarity">
    <text evidence="2">Belongs to the glycosyltransferase 32 family.</text>
</comment>
<protein>
    <recommendedName>
        <fullName evidence="8">Alpha 1,4-glycosyltransferase domain-containing protein</fullName>
    </recommendedName>
</protein>
<feature type="domain" description="Alpha 1,4-glycosyltransferase" evidence="8">
    <location>
        <begin position="203"/>
        <end position="323"/>
    </location>
</feature>
<dbReference type="GeneID" id="68096684"/>
<comment type="subcellular location">
    <subcellularLocation>
        <location evidence="1">Golgi apparatus membrane</location>
        <topology evidence="1">Single-pass type II membrane protein</topology>
    </subcellularLocation>
</comment>
<dbReference type="PANTHER" id="PTHR12042:SF21">
    <property type="entry name" value="ALPHA1,4-GALACTOSYLTRANSFERASE 1-RELATED"/>
    <property type="match status" value="1"/>
</dbReference>
<dbReference type="Pfam" id="PF04488">
    <property type="entry name" value="Gly_transf_sug"/>
    <property type="match status" value="1"/>
</dbReference>
<organism evidence="9 10">
    <name type="scientific">Naegleria lovaniensis</name>
    <name type="common">Amoeba</name>
    <dbReference type="NCBI Taxonomy" id="51637"/>
    <lineage>
        <taxon>Eukaryota</taxon>
        <taxon>Discoba</taxon>
        <taxon>Heterolobosea</taxon>
        <taxon>Tetramitia</taxon>
        <taxon>Eutetramitia</taxon>
        <taxon>Vahlkampfiidae</taxon>
        <taxon>Naegleria</taxon>
    </lineage>
</organism>
<keyword evidence="10" id="KW-1185">Reference proteome</keyword>
<evidence type="ECO:0000256" key="4">
    <source>
        <dbReference type="ARBA" id="ARBA00022679"/>
    </source>
</evidence>
<evidence type="ECO:0000256" key="6">
    <source>
        <dbReference type="ARBA" id="ARBA00023136"/>
    </source>
</evidence>
<dbReference type="InterPro" id="IPR007652">
    <property type="entry name" value="A1-4-GlycosylTfrase_dom"/>
</dbReference>
<keyword evidence="3" id="KW-0328">Glycosyltransferase</keyword>
<feature type="transmembrane region" description="Helical" evidence="7">
    <location>
        <begin position="7"/>
        <end position="26"/>
    </location>
</feature>
<keyword evidence="7" id="KW-0812">Transmembrane</keyword>
<evidence type="ECO:0000256" key="7">
    <source>
        <dbReference type="SAM" id="Phobius"/>
    </source>
</evidence>
<dbReference type="Pfam" id="PF04572">
    <property type="entry name" value="Gb3_synth"/>
    <property type="match status" value="1"/>
</dbReference>
<sequence length="344" mass="39908">MSKTKKIFLFAVSCFFVGLIFVVLYVNHLKISLPFESGLSFIRRRRHFTPSNDTNIIFILNSRSTDLTDLQLCTVESACRYYPNNTIQLFVQECFDEEHARKQLDMCEFLNFTRIDYEKIFADTPLMDWYKSGVYHKSPYSIVELSDAARLAILYKQGGTYMDLDYISVQQIPSSMKNIIARQLDVKSDSDFAQSLNNAILRFEKGNLFLQQLLHDFVKYYAIEPWGNNGPELITRTKTTLEKMNSTLLNGLVVGPQPQFYPLQCCDQFGPNAPFQELSKVSDHLKKLVYDAYGVHIYSKSELMKEDSFQHDMMKKKCPVTASLLKFPQTKTEREKQAEMRLKD</sequence>
<reference evidence="9 10" key="1">
    <citation type="journal article" date="2018" name="BMC Genomics">
        <title>The genome of Naegleria lovaniensis, the basis for a comparative approach to unravel pathogenicity factors of the human pathogenic amoeba N. fowleri.</title>
        <authorList>
            <person name="Liechti N."/>
            <person name="Schurch N."/>
            <person name="Bruggmann R."/>
            <person name="Wittwer M."/>
        </authorList>
    </citation>
    <scope>NUCLEOTIDE SEQUENCE [LARGE SCALE GENOMIC DNA]</scope>
    <source>
        <strain evidence="9 10">ATCC 30569</strain>
    </source>
</reference>
<evidence type="ECO:0000256" key="5">
    <source>
        <dbReference type="ARBA" id="ARBA00023034"/>
    </source>
</evidence>
<gene>
    <name evidence="9" type="ORF">C9374_004229</name>
</gene>
<dbReference type="RefSeq" id="XP_044549237.1">
    <property type="nucleotide sequence ID" value="XM_044693845.1"/>
</dbReference>
<dbReference type="Proteomes" id="UP000816034">
    <property type="component" value="Unassembled WGS sequence"/>
</dbReference>